<feature type="non-terminal residue" evidence="2">
    <location>
        <position position="1"/>
    </location>
</feature>
<dbReference type="AlphaFoldDB" id="A0AA38C4H7"/>
<accession>A0AA38C4H7</accession>
<name>A0AA38C4H7_TAXCH</name>
<protein>
    <submittedName>
        <fullName evidence="2">Uncharacterized protein</fullName>
    </submittedName>
</protein>
<evidence type="ECO:0000313" key="2">
    <source>
        <dbReference type="EMBL" id="KAH9290714.1"/>
    </source>
</evidence>
<reference evidence="2 3" key="1">
    <citation type="journal article" date="2021" name="Nat. Plants">
        <title>The Taxus genome provides insights into paclitaxel biosynthesis.</title>
        <authorList>
            <person name="Xiong X."/>
            <person name="Gou J."/>
            <person name="Liao Q."/>
            <person name="Li Y."/>
            <person name="Zhou Q."/>
            <person name="Bi G."/>
            <person name="Li C."/>
            <person name="Du R."/>
            <person name="Wang X."/>
            <person name="Sun T."/>
            <person name="Guo L."/>
            <person name="Liang H."/>
            <person name="Lu P."/>
            <person name="Wu Y."/>
            <person name="Zhang Z."/>
            <person name="Ro D.K."/>
            <person name="Shang Y."/>
            <person name="Huang S."/>
            <person name="Yan J."/>
        </authorList>
    </citation>
    <scope>NUCLEOTIDE SEQUENCE [LARGE SCALE GENOMIC DNA]</scope>
    <source>
        <strain evidence="2">Ta-2019</strain>
    </source>
</reference>
<organism evidence="2 3">
    <name type="scientific">Taxus chinensis</name>
    <name type="common">Chinese yew</name>
    <name type="synonym">Taxus wallichiana var. chinensis</name>
    <dbReference type="NCBI Taxonomy" id="29808"/>
    <lineage>
        <taxon>Eukaryota</taxon>
        <taxon>Viridiplantae</taxon>
        <taxon>Streptophyta</taxon>
        <taxon>Embryophyta</taxon>
        <taxon>Tracheophyta</taxon>
        <taxon>Spermatophyta</taxon>
        <taxon>Pinopsida</taxon>
        <taxon>Pinidae</taxon>
        <taxon>Conifers II</taxon>
        <taxon>Cupressales</taxon>
        <taxon>Taxaceae</taxon>
        <taxon>Taxus</taxon>
    </lineage>
</organism>
<dbReference type="Proteomes" id="UP000824469">
    <property type="component" value="Unassembled WGS sequence"/>
</dbReference>
<keyword evidence="3" id="KW-1185">Reference proteome</keyword>
<feature type="region of interest" description="Disordered" evidence="1">
    <location>
        <begin position="59"/>
        <end position="87"/>
    </location>
</feature>
<evidence type="ECO:0000313" key="3">
    <source>
        <dbReference type="Proteomes" id="UP000824469"/>
    </source>
</evidence>
<feature type="compositionally biased region" description="Basic and acidic residues" evidence="1">
    <location>
        <begin position="77"/>
        <end position="87"/>
    </location>
</feature>
<evidence type="ECO:0000256" key="1">
    <source>
        <dbReference type="SAM" id="MobiDB-lite"/>
    </source>
</evidence>
<feature type="non-terminal residue" evidence="2">
    <location>
        <position position="87"/>
    </location>
</feature>
<dbReference type="EMBL" id="JAHRHJ020003813">
    <property type="protein sequence ID" value="KAH9290714.1"/>
    <property type="molecule type" value="Genomic_DNA"/>
</dbReference>
<proteinExistence type="predicted"/>
<gene>
    <name evidence="2" type="ORF">KI387_034831</name>
</gene>
<sequence>SGTDSHPTVVAATGYSREGSGPIPYFGCDSRVGPSQSPGQLGRRWIYTLFAYMADGRLDGSGDEPTIVDTGSATAHDTGERSNEDRA</sequence>
<feature type="region of interest" description="Disordered" evidence="1">
    <location>
        <begin position="1"/>
        <end position="39"/>
    </location>
</feature>
<comment type="caution">
    <text evidence="2">The sequence shown here is derived from an EMBL/GenBank/DDBJ whole genome shotgun (WGS) entry which is preliminary data.</text>
</comment>